<evidence type="ECO:0000313" key="2">
    <source>
        <dbReference type="Proteomes" id="UP000001822"/>
    </source>
</evidence>
<dbReference type="Gene3D" id="3.40.390.10">
    <property type="entry name" value="Collagenase (Catalytic Domain)"/>
    <property type="match status" value="1"/>
</dbReference>
<dbReference type="GO" id="GO:0008237">
    <property type="term" value="F:metallopeptidase activity"/>
    <property type="evidence" value="ECO:0007669"/>
    <property type="project" value="InterPro"/>
</dbReference>
<dbReference type="PANTHER" id="PTHR30164:SF2">
    <property type="entry name" value="PROTEIN MTFA"/>
    <property type="match status" value="1"/>
</dbReference>
<proteinExistence type="predicted"/>
<dbReference type="RefSeq" id="WP_011584825.1">
    <property type="nucleotide sequence ID" value="NC_008255.1"/>
</dbReference>
<name>A0A6N4SQT9_CYTH3</name>
<sequence>MIKLFIVACGYIIYKLGRYCKENEYYMASLLMLQYHKSLSAERQQILYTNFTYYKKLSEKKKLEFEKRVQHFLTNKSFIASDGFEITEQMKVMIAATAVQILFCRKAYYLSSFDFIELFEEVPVHVEVMRKKRIIQISWNEFKKGFDSLIDGYNPGLKIMAMALDLEHKFGEKSLFSQQTYKAFQKIYKQEAEKYILSGKSKYDHYNKVDRTEYFAVAVEYFFERPEHFNVNQPAMYLALSKLLRQDPLGMYTYKEKVFE</sequence>
<dbReference type="Proteomes" id="UP000001822">
    <property type="component" value="Chromosome"/>
</dbReference>
<dbReference type="KEGG" id="chu:CHU_1439"/>
<dbReference type="InterPro" id="IPR010384">
    <property type="entry name" value="MtfA_fam"/>
</dbReference>
<dbReference type="EMBL" id="CP000383">
    <property type="protein sequence ID" value="ABG58710.1"/>
    <property type="molecule type" value="Genomic_DNA"/>
</dbReference>
<dbReference type="Gene3D" id="1.10.472.150">
    <property type="entry name" value="Glucose-regulated metallo-peptidase M90, N-terminal domain"/>
    <property type="match status" value="1"/>
</dbReference>
<evidence type="ECO:0000313" key="1">
    <source>
        <dbReference type="EMBL" id="ABG58710.1"/>
    </source>
</evidence>
<keyword evidence="2" id="KW-1185">Reference proteome</keyword>
<protein>
    <submittedName>
        <fullName evidence="1">Uncharacterized protein</fullName>
    </submittedName>
</protein>
<gene>
    <name evidence="1" type="ordered locus">CHU_1439</name>
</gene>
<dbReference type="InterPro" id="IPR024079">
    <property type="entry name" value="MetalloPept_cat_dom_sf"/>
</dbReference>
<organism evidence="1 2">
    <name type="scientific">Cytophaga hutchinsonii (strain ATCC 33406 / DSM 1761 / CIP 103989 / NBRC 15051 / NCIMB 9469 / D465)</name>
    <dbReference type="NCBI Taxonomy" id="269798"/>
    <lineage>
        <taxon>Bacteria</taxon>
        <taxon>Pseudomonadati</taxon>
        <taxon>Bacteroidota</taxon>
        <taxon>Cytophagia</taxon>
        <taxon>Cytophagales</taxon>
        <taxon>Cytophagaceae</taxon>
        <taxon>Cytophaga</taxon>
    </lineage>
</organism>
<dbReference type="GO" id="GO:0004177">
    <property type="term" value="F:aminopeptidase activity"/>
    <property type="evidence" value="ECO:0007669"/>
    <property type="project" value="TreeGrafter"/>
</dbReference>
<dbReference type="InterPro" id="IPR042252">
    <property type="entry name" value="MtfA_N"/>
</dbReference>
<dbReference type="PANTHER" id="PTHR30164">
    <property type="entry name" value="MTFA PEPTIDASE"/>
    <property type="match status" value="1"/>
</dbReference>
<dbReference type="GO" id="GO:0005829">
    <property type="term" value="C:cytosol"/>
    <property type="evidence" value="ECO:0007669"/>
    <property type="project" value="TreeGrafter"/>
</dbReference>
<dbReference type="SUPFAM" id="SSF55486">
    <property type="entry name" value="Metalloproteases ('zincins'), catalytic domain"/>
    <property type="match status" value="1"/>
</dbReference>
<accession>A0A6N4SQT9</accession>
<dbReference type="OrthoDB" id="9786424at2"/>
<reference evidence="1 2" key="1">
    <citation type="journal article" date="2007" name="Appl. Environ. Microbiol.">
        <title>Genome sequence of the cellulolytic gliding bacterium Cytophaga hutchinsonii.</title>
        <authorList>
            <person name="Xie G."/>
            <person name="Bruce D.C."/>
            <person name="Challacombe J.F."/>
            <person name="Chertkov O."/>
            <person name="Detter J.C."/>
            <person name="Gilna P."/>
            <person name="Han C.S."/>
            <person name="Lucas S."/>
            <person name="Misra M."/>
            <person name="Myers G.L."/>
            <person name="Richardson P."/>
            <person name="Tapia R."/>
            <person name="Thayer N."/>
            <person name="Thompson L.S."/>
            <person name="Brettin T.S."/>
            <person name="Henrissat B."/>
            <person name="Wilson D.B."/>
            <person name="McBride M.J."/>
        </authorList>
    </citation>
    <scope>NUCLEOTIDE SEQUENCE [LARGE SCALE GENOMIC DNA]</scope>
    <source>
        <strain evidence="2">ATCC 33406 / DSM 1761 / CIP 103989 / NBRC 15051 / NCIMB 9469 / D465</strain>
    </source>
</reference>
<dbReference type="SMR" id="A0A6N4SQT9"/>
<dbReference type="Pfam" id="PF06167">
    <property type="entry name" value="Peptidase_M90"/>
    <property type="match status" value="2"/>
</dbReference>
<dbReference type="AlphaFoldDB" id="A0A6N4SQT9"/>